<evidence type="ECO:0000313" key="1">
    <source>
        <dbReference type="EMBL" id="ESR54401.1"/>
    </source>
</evidence>
<dbReference type="EMBL" id="KI536661">
    <property type="protein sequence ID" value="ESR54401.1"/>
    <property type="molecule type" value="Genomic_DNA"/>
</dbReference>
<proteinExistence type="predicted"/>
<keyword evidence="2" id="KW-1185">Reference proteome</keyword>
<name>V4TWV7_CITCL</name>
<dbReference type="InParanoid" id="V4TWV7"/>
<organism evidence="1 2">
    <name type="scientific">Citrus clementina</name>
    <name type="common">Clementine</name>
    <name type="synonym">Citrus deliciosa x Citrus sinensis</name>
    <dbReference type="NCBI Taxonomy" id="85681"/>
    <lineage>
        <taxon>Eukaryota</taxon>
        <taxon>Viridiplantae</taxon>
        <taxon>Streptophyta</taxon>
        <taxon>Embryophyta</taxon>
        <taxon>Tracheophyta</taxon>
        <taxon>Spermatophyta</taxon>
        <taxon>Magnoliopsida</taxon>
        <taxon>eudicotyledons</taxon>
        <taxon>Gunneridae</taxon>
        <taxon>Pentapetalae</taxon>
        <taxon>rosids</taxon>
        <taxon>malvids</taxon>
        <taxon>Sapindales</taxon>
        <taxon>Rutaceae</taxon>
        <taxon>Aurantioideae</taxon>
        <taxon>Citrus</taxon>
    </lineage>
</organism>
<dbReference type="AlphaFoldDB" id="V4TWV7"/>
<dbReference type="Gramene" id="ESR54401">
    <property type="protein sequence ID" value="ESR54401"/>
    <property type="gene ID" value="CICLE_v10023248mg"/>
</dbReference>
<gene>
    <name evidence="1" type="ORF">CICLE_v10023248mg</name>
</gene>
<sequence length="65" mass="7103">MGHGRRLIRGAGGLITCSLSSGFTKAMETVVRFNYFLQVKGGGWNHTVIMNSSQGSEQLTNRTRS</sequence>
<dbReference type="Proteomes" id="UP000030687">
    <property type="component" value="Unassembled WGS sequence"/>
</dbReference>
<protein>
    <submittedName>
        <fullName evidence="1">Uncharacterized protein</fullName>
    </submittedName>
</protein>
<evidence type="ECO:0000313" key="2">
    <source>
        <dbReference type="Proteomes" id="UP000030687"/>
    </source>
</evidence>
<reference evidence="1 2" key="1">
    <citation type="submission" date="2013-10" db="EMBL/GenBank/DDBJ databases">
        <authorList>
            <consortium name="International Citrus Genome Consortium"/>
            <person name="Jenkins J."/>
            <person name="Schmutz J."/>
            <person name="Prochnik S."/>
            <person name="Rokhsar D."/>
            <person name="Gmitter F."/>
            <person name="Ollitrault P."/>
            <person name="Machado M."/>
            <person name="Talon M."/>
            <person name="Wincker P."/>
            <person name="Jaillon O."/>
            <person name="Morgante M."/>
        </authorList>
    </citation>
    <scope>NUCLEOTIDE SEQUENCE</scope>
    <source>
        <strain evidence="2">cv. Clemenules</strain>
    </source>
</reference>
<accession>V4TWV7</accession>
<dbReference type="KEGG" id="cic:CICLE_v10023248mg"/>